<comment type="caution">
    <text evidence="2">The sequence shown here is derived from an EMBL/GenBank/DDBJ whole genome shotgun (WGS) entry which is preliminary data.</text>
</comment>
<proteinExistence type="predicted"/>
<dbReference type="Proteomes" id="UP000236598">
    <property type="component" value="Unassembled WGS sequence"/>
</dbReference>
<feature type="non-terminal residue" evidence="2">
    <location>
        <position position="1"/>
    </location>
</feature>
<accession>A0A2K3TK38</accession>
<gene>
    <name evidence="2" type="ORF">C2M16_28110</name>
</gene>
<dbReference type="Pfam" id="PF12421">
    <property type="entry name" value="Ig_GpJ_C"/>
    <property type="match status" value="1"/>
</dbReference>
<dbReference type="AlphaFoldDB" id="A0A2K3TK38"/>
<dbReference type="EMBL" id="PPHQ01000101">
    <property type="protein sequence ID" value="PNY64648.1"/>
    <property type="molecule type" value="Genomic_DNA"/>
</dbReference>
<reference evidence="2 3" key="1">
    <citation type="submission" date="2018-01" db="EMBL/GenBank/DDBJ databases">
        <title>Draft Genomic Sequencing Of Potential Extraintestinal Pathogenic Escherichia coli B8S18 Isolated From Retail Chicken Skin.</title>
        <authorList>
            <person name="Xu A."/>
            <person name="Tilman S."/>
            <person name="Wisser-Parker K."/>
            <person name="Sheen S."/>
            <person name="Sommers C."/>
        </authorList>
    </citation>
    <scope>NUCLEOTIDE SEQUENCE [LARGE SCALE GENOMIC DNA]</scope>
    <source>
        <strain evidence="2 3">B8S18Com</strain>
    </source>
</reference>
<protein>
    <submittedName>
        <fullName evidence="2">Host specificity protein J</fullName>
    </submittedName>
</protein>
<dbReference type="InterPro" id="IPR021034">
    <property type="entry name" value="GpJ_C"/>
</dbReference>
<dbReference type="RefSeq" id="WP_213081167.1">
    <property type="nucleotide sequence ID" value="NZ_JAGDIK010000109.1"/>
</dbReference>
<evidence type="ECO:0000259" key="1">
    <source>
        <dbReference type="Pfam" id="PF12421"/>
    </source>
</evidence>
<feature type="domain" description="Tip attachment protein J C-terminal receptor binding" evidence="1">
    <location>
        <begin position="1"/>
        <end position="98"/>
    </location>
</feature>
<sequence>IVIPAVAFSGARHERENSDTYSSCRLIVKKNGAEIYNRTALDNTLIYTGVIDMPAGSGVMTLEFSVSAWWVNGWYPTASISDLLVVVMKKATAGITIS</sequence>
<evidence type="ECO:0000313" key="3">
    <source>
        <dbReference type="Proteomes" id="UP000236598"/>
    </source>
</evidence>
<organism evidence="2 3">
    <name type="scientific">Escherichia coli</name>
    <dbReference type="NCBI Taxonomy" id="562"/>
    <lineage>
        <taxon>Bacteria</taxon>
        <taxon>Pseudomonadati</taxon>
        <taxon>Pseudomonadota</taxon>
        <taxon>Gammaproteobacteria</taxon>
        <taxon>Enterobacterales</taxon>
        <taxon>Enterobacteriaceae</taxon>
        <taxon>Escherichia</taxon>
    </lineage>
</organism>
<evidence type="ECO:0000313" key="2">
    <source>
        <dbReference type="EMBL" id="PNY64648.1"/>
    </source>
</evidence>
<name>A0A2K3TK38_ECOLX</name>